<dbReference type="AlphaFoldDB" id="A0A1N6Q562"/>
<protein>
    <submittedName>
        <fullName evidence="1">Uncharacterized protein</fullName>
    </submittedName>
</protein>
<evidence type="ECO:0000313" key="1">
    <source>
        <dbReference type="EMBL" id="SIQ11609.1"/>
    </source>
</evidence>
<sequence length="148" mass="17482">MNKPLIISLSFLVCFLLIIQIGNSRVLFDRQKTLKENIEKQQQKNILLKNKYSLNETFSQAASREKIVNLKEITTQILAELKLYHLILIDFSSTKNELNLNLTGDFNSFLKFLYYIENELKVLKIEEFKIKDNSKSLFFFLKLKKELI</sequence>
<gene>
    <name evidence="1" type="ORF">SAMN05421834_101325</name>
</gene>
<proteinExistence type="predicted"/>
<dbReference type="Proteomes" id="UP000185669">
    <property type="component" value="Unassembled WGS sequence"/>
</dbReference>
<reference evidence="2" key="1">
    <citation type="submission" date="2017-01" db="EMBL/GenBank/DDBJ databases">
        <authorList>
            <person name="Varghese N."/>
            <person name="Submissions S."/>
        </authorList>
    </citation>
    <scope>NUCLEOTIDE SEQUENCE [LARGE SCALE GENOMIC DNA]</scope>
    <source>
        <strain evidence="2">ATCC 700103</strain>
    </source>
</reference>
<organism evidence="1 2">
    <name type="scientific">Halanaerobium kushneri</name>
    <dbReference type="NCBI Taxonomy" id="56779"/>
    <lineage>
        <taxon>Bacteria</taxon>
        <taxon>Bacillati</taxon>
        <taxon>Bacillota</taxon>
        <taxon>Clostridia</taxon>
        <taxon>Halanaerobiales</taxon>
        <taxon>Halanaerobiaceae</taxon>
        <taxon>Halanaerobium</taxon>
    </lineage>
</organism>
<name>A0A1N6Q562_9FIRM</name>
<dbReference type="Gene3D" id="3.30.70.60">
    <property type="match status" value="1"/>
</dbReference>
<dbReference type="EMBL" id="FTNC01000001">
    <property type="protein sequence ID" value="SIQ11609.1"/>
    <property type="molecule type" value="Genomic_DNA"/>
</dbReference>
<evidence type="ECO:0000313" key="2">
    <source>
        <dbReference type="Proteomes" id="UP000185669"/>
    </source>
</evidence>
<dbReference type="InterPro" id="IPR014717">
    <property type="entry name" value="Transl_elong_EF1B/ribsomal_bS6"/>
</dbReference>
<keyword evidence="2" id="KW-1185">Reference proteome</keyword>
<accession>A0A1N6Q562</accession>
<dbReference type="STRING" id="56779.SAMN05421834_101325"/>